<evidence type="ECO:0000313" key="1">
    <source>
        <dbReference type="EMBL" id="KAG5843006.1"/>
    </source>
</evidence>
<reference evidence="1" key="1">
    <citation type="submission" date="2021-01" db="EMBL/GenBank/DDBJ databases">
        <title>A chromosome-scale assembly of European eel, Anguilla anguilla.</title>
        <authorList>
            <person name="Henkel C."/>
            <person name="Jong-Raadsen S.A."/>
            <person name="Dufour S."/>
            <person name="Weltzien F.-A."/>
            <person name="Palstra A.P."/>
            <person name="Pelster B."/>
            <person name="Spaink H.P."/>
            <person name="Van Den Thillart G.E."/>
            <person name="Jansen H."/>
            <person name="Zahm M."/>
            <person name="Klopp C."/>
            <person name="Cedric C."/>
            <person name="Louis A."/>
            <person name="Berthelot C."/>
            <person name="Parey E."/>
            <person name="Roest Crollius H."/>
            <person name="Montfort J."/>
            <person name="Robinson-Rechavi M."/>
            <person name="Bucao C."/>
            <person name="Bouchez O."/>
            <person name="Gislard M."/>
            <person name="Lluch J."/>
            <person name="Milhes M."/>
            <person name="Lampietro C."/>
            <person name="Lopez Roques C."/>
            <person name="Donnadieu C."/>
            <person name="Braasch I."/>
            <person name="Desvignes T."/>
            <person name="Postlethwait J."/>
            <person name="Bobe J."/>
            <person name="Guiguen Y."/>
            <person name="Dirks R."/>
        </authorList>
    </citation>
    <scope>NUCLEOTIDE SEQUENCE</scope>
    <source>
        <strain evidence="1">Tag_6206</strain>
        <tissue evidence="1">Liver</tissue>
    </source>
</reference>
<sequence length="61" mass="6820">GSYKYGGHRICWFDVNTAVNSTTSAIAYLQDEIKNESDQMPAPNLGDLDITTHEFILDEVD</sequence>
<proteinExistence type="predicted"/>
<keyword evidence="2" id="KW-1185">Reference proteome</keyword>
<evidence type="ECO:0000313" key="2">
    <source>
        <dbReference type="Proteomes" id="UP001044222"/>
    </source>
</evidence>
<gene>
    <name evidence="1" type="ORF">ANANG_G00183900</name>
</gene>
<feature type="non-terminal residue" evidence="1">
    <location>
        <position position="61"/>
    </location>
</feature>
<protein>
    <submittedName>
        <fullName evidence="1">Uncharacterized protein</fullName>
    </submittedName>
</protein>
<dbReference type="Proteomes" id="UP001044222">
    <property type="component" value="Chromosome 9"/>
</dbReference>
<dbReference type="AlphaFoldDB" id="A0A9D3M720"/>
<dbReference type="EMBL" id="JAFIRN010000009">
    <property type="protein sequence ID" value="KAG5843006.1"/>
    <property type="molecule type" value="Genomic_DNA"/>
</dbReference>
<name>A0A9D3M720_ANGAN</name>
<feature type="non-terminal residue" evidence="1">
    <location>
        <position position="1"/>
    </location>
</feature>
<comment type="caution">
    <text evidence="1">The sequence shown here is derived from an EMBL/GenBank/DDBJ whole genome shotgun (WGS) entry which is preliminary data.</text>
</comment>
<organism evidence="1 2">
    <name type="scientific">Anguilla anguilla</name>
    <name type="common">European freshwater eel</name>
    <name type="synonym">Muraena anguilla</name>
    <dbReference type="NCBI Taxonomy" id="7936"/>
    <lineage>
        <taxon>Eukaryota</taxon>
        <taxon>Metazoa</taxon>
        <taxon>Chordata</taxon>
        <taxon>Craniata</taxon>
        <taxon>Vertebrata</taxon>
        <taxon>Euteleostomi</taxon>
        <taxon>Actinopterygii</taxon>
        <taxon>Neopterygii</taxon>
        <taxon>Teleostei</taxon>
        <taxon>Anguilliformes</taxon>
        <taxon>Anguillidae</taxon>
        <taxon>Anguilla</taxon>
    </lineage>
</organism>
<accession>A0A9D3M720</accession>